<sequence>MIHTAKHLLTVLLCLACILAVHAQNTYLVRYEHKASRQAEKESRYFYLQEVEAGADPAQANILTLDHALYRLYYFRFHEASPSSYFGCSKYGDQAAGEELSLHDLLSDSVLYACQQTQLAIDAQCDALFENRGRPNSLLVVEINDQERIKMLKIHVDVCVCKVSQNKFSALSDTLAMPRKVVETYTFTPAEKSYWQQRAHHIPENALVKSCFPPADPFAQLYQVGQK</sequence>
<dbReference type="RefSeq" id="WP_254092412.1">
    <property type="nucleotide sequence ID" value="NZ_JAHESC010000037.1"/>
</dbReference>
<accession>A0AAP2DCA0</accession>
<keyword evidence="3" id="KW-1185">Reference proteome</keyword>
<evidence type="ECO:0000313" key="2">
    <source>
        <dbReference type="EMBL" id="MBT1689188.1"/>
    </source>
</evidence>
<feature type="signal peptide" evidence="1">
    <location>
        <begin position="1"/>
        <end position="23"/>
    </location>
</feature>
<evidence type="ECO:0000256" key="1">
    <source>
        <dbReference type="SAM" id="SignalP"/>
    </source>
</evidence>
<proteinExistence type="predicted"/>
<organism evidence="2 3">
    <name type="scientific">Dawidia soli</name>
    <dbReference type="NCBI Taxonomy" id="2782352"/>
    <lineage>
        <taxon>Bacteria</taxon>
        <taxon>Pseudomonadati</taxon>
        <taxon>Bacteroidota</taxon>
        <taxon>Cytophagia</taxon>
        <taxon>Cytophagales</taxon>
        <taxon>Chryseotaleaceae</taxon>
        <taxon>Dawidia</taxon>
    </lineage>
</organism>
<reference evidence="2 3" key="1">
    <citation type="submission" date="2021-05" db="EMBL/GenBank/DDBJ databases">
        <title>A Polyphasic approach of four new species of the genus Ohtaekwangia: Ohtaekwangia histidinii sp. nov., Ohtaekwangia cretensis sp. nov., Ohtaekwangia indiensis sp. nov., Ohtaekwangia reichenbachii sp. nov. from diverse environment.</title>
        <authorList>
            <person name="Octaviana S."/>
        </authorList>
    </citation>
    <scope>NUCLEOTIDE SEQUENCE [LARGE SCALE GENOMIC DNA]</scope>
    <source>
        <strain evidence="2 3">PWU37</strain>
    </source>
</reference>
<dbReference type="EMBL" id="JAHESC010000037">
    <property type="protein sequence ID" value="MBT1689188.1"/>
    <property type="molecule type" value="Genomic_DNA"/>
</dbReference>
<comment type="caution">
    <text evidence="2">The sequence shown here is derived from an EMBL/GenBank/DDBJ whole genome shotgun (WGS) entry which is preliminary data.</text>
</comment>
<dbReference type="Proteomes" id="UP001319180">
    <property type="component" value="Unassembled WGS sequence"/>
</dbReference>
<keyword evidence="1" id="KW-0732">Signal</keyword>
<dbReference type="AlphaFoldDB" id="A0AAP2DCA0"/>
<feature type="chain" id="PRO_5043052440" evidence="1">
    <location>
        <begin position="24"/>
        <end position="227"/>
    </location>
</feature>
<name>A0AAP2DCA0_9BACT</name>
<evidence type="ECO:0000313" key="3">
    <source>
        <dbReference type="Proteomes" id="UP001319180"/>
    </source>
</evidence>
<protein>
    <submittedName>
        <fullName evidence="2">Uncharacterized protein</fullName>
    </submittedName>
</protein>
<gene>
    <name evidence="2" type="ORF">KK078_21665</name>
</gene>